<keyword evidence="2" id="KW-0560">Oxidoreductase</keyword>
<accession>A0A820SQZ6</accession>
<dbReference type="GO" id="GO:0051287">
    <property type="term" value="F:NAD binding"/>
    <property type="evidence" value="ECO:0007669"/>
    <property type="project" value="InterPro"/>
</dbReference>
<feature type="non-terminal residue" evidence="6">
    <location>
        <position position="198"/>
    </location>
</feature>
<comment type="similarity">
    <text evidence="1">Belongs to the NAD-dependent glycerol-3-phosphate dehydrogenase family.</text>
</comment>
<dbReference type="NCBIfam" id="NF000940">
    <property type="entry name" value="PRK00094.1-2"/>
    <property type="match status" value="1"/>
</dbReference>
<comment type="caution">
    <text evidence="6">The sequence shown here is derived from an EMBL/GenBank/DDBJ whole genome shotgun (WGS) entry which is preliminary data.</text>
</comment>
<feature type="domain" description="Glycerol-3-phosphate dehydrogenase NAD-dependent N-terminal" evidence="5">
    <location>
        <begin position="5"/>
        <end position="159"/>
    </location>
</feature>
<gene>
    <name evidence="6" type="ORF">OVN521_LOCUS38221</name>
</gene>
<dbReference type="Proteomes" id="UP000663866">
    <property type="component" value="Unassembled WGS sequence"/>
</dbReference>
<comment type="catalytic activity">
    <reaction evidence="4">
        <text>sn-glycerol 3-phosphate + NAD(+) = dihydroxyacetone phosphate + NADH + H(+)</text>
        <dbReference type="Rhea" id="RHEA:11092"/>
        <dbReference type="ChEBI" id="CHEBI:15378"/>
        <dbReference type="ChEBI" id="CHEBI:57540"/>
        <dbReference type="ChEBI" id="CHEBI:57597"/>
        <dbReference type="ChEBI" id="CHEBI:57642"/>
        <dbReference type="ChEBI" id="CHEBI:57945"/>
        <dbReference type="EC" id="1.1.1.8"/>
    </reaction>
</comment>
<dbReference type="GO" id="GO:0141152">
    <property type="term" value="F:glycerol-3-phosphate dehydrogenase (NAD+) activity"/>
    <property type="evidence" value="ECO:0007669"/>
    <property type="project" value="UniProtKB-EC"/>
</dbReference>
<evidence type="ECO:0000313" key="7">
    <source>
        <dbReference type="Proteomes" id="UP000663866"/>
    </source>
</evidence>
<evidence type="ECO:0000259" key="5">
    <source>
        <dbReference type="Pfam" id="PF01210"/>
    </source>
</evidence>
<evidence type="ECO:0000256" key="4">
    <source>
        <dbReference type="ARBA" id="ARBA00048683"/>
    </source>
</evidence>
<keyword evidence="7" id="KW-1185">Reference proteome</keyword>
<dbReference type="GO" id="GO:0046168">
    <property type="term" value="P:glycerol-3-phosphate catabolic process"/>
    <property type="evidence" value="ECO:0007669"/>
    <property type="project" value="InterPro"/>
</dbReference>
<dbReference type="InterPro" id="IPR036291">
    <property type="entry name" value="NAD(P)-bd_dom_sf"/>
</dbReference>
<name>A0A820SQZ6_9BILA</name>
<organism evidence="6 7">
    <name type="scientific">Rotaria magnacalcarata</name>
    <dbReference type="NCBI Taxonomy" id="392030"/>
    <lineage>
        <taxon>Eukaryota</taxon>
        <taxon>Metazoa</taxon>
        <taxon>Spiralia</taxon>
        <taxon>Gnathifera</taxon>
        <taxon>Rotifera</taxon>
        <taxon>Eurotatoria</taxon>
        <taxon>Bdelloidea</taxon>
        <taxon>Philodinida</taxon>
        <taxon>Philodinidae</taxon>
        <taxon>Rotaria</taxon>
    </lineage>
</organism>
<keyword evidence="3" id="KW-0520">NAD</keyword>
<protein>
    <recommendedName>
        <fullName evidence="5">Glycerol-3-phosphate dehydrogenase NAD-dependent N-terminal domain-containing protein</fullName>
    </recommendedName>
</protein>
<dbReference type="PRINTS" id="PR00077">
    <property type="entry name" value="GPDHDRGNASE"/>
</dbReference>
<dbReference type="PANTHER" id="PTHR11728:SF1">
    <property type="entry name" value="GLYCEROL-3-PHOSPHATE DEHYDROGENASE [NAD(+)] 2, CHLOROPLASTIC"/>
    <property type="match status" value="1"/>
</dbReference>
<dbReference type="InterPro" id="IPR011128">
    <property type="entry name" value="G3P_DH_NAD-dep_N"/>
</dbReference>
<sequence>MSTEKIAVLGAGAFGTALAIHLARRGNPTILWARNSAQLLAMETARENTQYLAGVPFPAKLHVEANLAHAIGNASQIIVATPSNALAEVLRTIAPFMHAGQGVVCAAKGLQPLTALMPHEVMHKELAPNCPIALLSGPTFARELAMGLPTAVSIASSDAVFAEKIARIFHGDGFRAYPSDDLIGVAIGGAAKNVMAIG</sequence>
<dbReference type="PANTHER" id="PTHR11728">
    <property type="entry name" value="GLYCEROL-3-PHOSPHATE DEHYDROGENASE"/>
    <property type="match status" value="1"/>
</dbReference>
<dbReference type="SUPFAM" id="SSF51735">
    <property type="entry name" value="NAD(P)-binding Rossmann-fold domains"/>
    <property type="match status" value="1"/>
</dbReference>
<dbReference type="EMBL" id="CAJOBG010047130">
    <property type="protein sequence ID" value="CAF4457210.1"/>
    <property type="molecule type" value="Genomic_DNA"/>
</dbReference>
<evidence type="ECO:0000313" key="6">
    <source>
        <dbReference type="EMBL" id="CAF4457210.1"/>
    </source>
</evidence>
<proteinExistence type="inferred from homology"/>
<reference evidence="6" key="1">
    <citation type="submission" date="2021-02" db="EMBL/GenBank/DDBJ databases">
        <authorList>
            <person name="Nowell W R."/>
        </authorList>
    </citation>
    <scope>NUCLEOTIDE SEQUENCE</scope>
</reference>
<dbReference type="FunFam" id="3.40.50.720:FF:000019">
    <property type="entry name" value="Glycerol-3-phosphate dehydrogenase [NAD(P)+]"/>
    <property type="match status" value="1"/>
</dbReference>
<dbReference type="GO" id="GO:0005829">
    <property type="term" value="C:cytosol"/>
    <property type="evidence" value="ECO:0007669"/>
    <property type="project" value="TreeGrafter"/>
</dbReference>
<dbReference type="GO" id="GO:0046474">
    <property type="term" value="P:glycerophospholipid biosynthetic process"/>
    <property type="evidence" value="ECO:0007669"/>
    <property type="project" value="TreeGrafter"/>
</dbReference>
<evidence type="ECO:0000256" key="1">
    <source>
        <dbReference type="ARBA" id="ARBA00011009"/>
    </source>
</evidence>
<dbReference type="AlphaFoldDB" id="A0A820SQZ6"/>
<evidence type="ECO:0000256" key="3">
    <source>
        <dbReference type="ARBA" id="ARBA00023027"/>
    </source>
</evidence>
<evidence type="ECO:0000256" key="2">
    <source>
        <dbReference type="ARBA" id="ARBA00023002"/>
    </source>
</evidence>
<dbReference type="Pfam" id="PF01210">
    <property type="entry name" value="NAD_Gly3P_dh_N"/>
    <property type="match status" value="1"/>
</dbReference>
<dbReference type="Gene3D" id="3.40.50.720">
    <property type="entry name" value="NAD(P)-binding Rossmann-like Domain"/>
    <property type="match status" value="1"/>
</dbReference>
<dbReference type="InterPro" id="IPR006168">
    <property type="entry name" value="G3P_DH_NAD-dep"/>
</dbReference>